<dbReference type="SUPFAM" id="SSF53092">
    <property type="entry name" value="Creatinase/prolidase N-terminal domain"/>
    <property type="match status" value="1"/>
</dbReference>
<dbReference type="PANTHER" id="PTHR46112">
    <property type="entry name" value="AMINOPEPTIDASE"/>
    <property type="match status" value="1"/>
</dbReference>
<dbReference type="PROSITE" id="PS00491">
    <property type="entry name" value="PROLINE_PEPTIDASE"/>
    <property type="match status" value="1"/>
</dbReference>
<proteinExistence type="predicted"/>
<dbReference type="Gene3D" id="3.90.230.10">
    <property type="entry name" value="Creatinase/methionine aminopeptidase superfamily"/>
    <property type="match status" value="1"/>
</dbReference>
<evidence type="ECO:0000259" key="3">
    <source>
        <dbReference type="Pfam" id="PF00557"/>
    </source>
</evidence>
<feature type="domain" description="Peptidase M24" evidence="3">
    <location>
        <begin position="144"/>
        <end position="349"/>
    </location>
</feature>
<reference evidence="4" key="1">
    <citation type="journal article" date="2021" name="PeerJ">
        <title>Extensive microbial diversity within the chicken gut microbiome revealed by metagenomics and culture.</title>
        <authorList>
            <person name="Gilroy R."/>
            <person name="Ravi A."/>
            <person name="Getino M."/>
            <person name="Pursley I."/>
            <person name="Horton D.L."/>
            <person name="Alikhan N.F."/>
            <person name="Baker D."/>
            <person name="Gharbi K."/>
            <person name="Hall N."/>
            <person name="Watson M."/>
            <person name="Adriaenssens E.M."/>
            <person name="Foster-Nyarko E."/>
            <person name="Jarju S."/>
            <person name="Secka A."/>
            <person name="Antonio M."/>
            <person name="Oren A."/>
            <person name="Chaudhuri R.R."/>
            <person name="La Ragione R."/>
            <person name="Hildebrand F."/>
            <person name="Pallen M.J."/>
        </authorList>
    </citation>
    <scope>NUCLEOTIDE SEQUENCE</scope>
    <source>
        <strain evidence="4">ChiHjej13B12-4958</strain>
    </source>
</reference>
<dbReference type="GO" id="GO:0004177">
    <property type="term" value="F:aminopeptidase activity"/>
    <property type="evidence" value="ECO:0007669"/>
    <property type="project" value="UniProtKB-ARBA"/>
</dbReference>
<dbReference type="InterPro" id="IPR001714">
    <property type="entry name" value="Pept_M24_MAP"/>
</dbReference>
<protein>
    <submittedName>
        <fullName evidence="4">Xaa-Pro peptidase family protein</fullName>
    </submittedName>
</protein>
<dbReference type="InterPro" id="IPR000994">
    <property type="entry name" value="Pept_M24"/>
</dbReference>
<dbReference type="GO" id="GO:0046872">
    <property type="term" value="F:metal ion binding"/>
    <property type="evidence" value="ECO:0007669"/>
    <property type="project" value="UniProtKB-KW"/>
</dbReference>
<dbReference type="PRINTS" id="PR00599">
    <property type="entry name" value="MAPEPTIDASE"/>
</dbReference>
<dbReference type="Proteomes" id="UP000823858">
    <property type="component" value="Unassembled WGS sequence"/>
</dbReference>
<evidence type="ECO:0000313" key="4">
    <source>
        <dbReference type="EMBL" id="HJC84439.1"/>
    </source>
</evidence>
<accession>A0A9D2QE72</accession>
<dbReference type="InterPro" id="IPR029149">
    <property type="entry name" value="Creatin/AminoP/Spt16_N"/>
</dbReference>
<dbReference type="EMBL" id="DWVP01000004">
    <property type="protein sequence ID" value="HJC84439.1"/>
    <property type="molecule type" value="Genomic_DNA"/>
</dbReference>
<reference evidence="4" key="2">
    <citation type="submission" date="2021-04" db="EMBL/GenBank/DDBJ databases">
        <authorList>
            <person name="Gilroy R."/>
        </authorList>
    </citation>
    <scope>NUCLEOTIDE SEQUENCE</scope>
    <source>
        <strain evidence="4">ChiHjej13B12-4958</strain>
    </source>
</reference>
<dbReference type="InterPro" id="IPR036005">
    <property type="entry name" value="Creatinase/aminopeptidase-like"/>
</dbReference>
<dbReference type="InterPro" id="IPR050659">
    <property type="entry name" value="Peptidase_M24B"/>
</dbReference>
<organism evidence="4 5">
    <name type="scientific">Candidatus Corynebacterium faecigallinarum</name>
    <dbReference type="NCBI Taxonomy" id="2838528"/>
    <lineage>
        <taxon>Bacteria</taxon>
        <taxon>Bacillati</taxon>
        <taxon>Actinomycetota</taxon>
        <taxon>Actinomycetes</taxon>
        <taxon>Mycobacteriales</taxon>
        <taxon>Corynebacteriaceae</taxon>
        <taxon>Corynebacterium</taxon>
    </lineage>
</organism>
<dbReference type="InterPro" id="IPR001131">
    <property type="entry name" value="Peptidase_M24B_aminopep-P_CS"/>
</dbReference>
<keyword evidence="1" id="KW-0479">Metal-binding</keyword>
<keyword evidence="2" id="KW-0378">Hydrolase</keyword>
<dbReference type="Pfam" id="PF00557">
    <property type="entry name" value="Peptidase_M24"/>
    <property type="match status" value="1"/>
</dbReference>
<gene>
    <name evidence="4" type="ORF">H9751_02615</name>
</gene>
<evidence type="ECO:0000256" key="2">
    <source>
        <dbReference type="ARBA" id="ARBA00022801"/>
    </source>
</evidence>
<comment type="caution">
    <text evidence="4">The sequence shown here is derived from an EMBL/GenBank/DDBJ whole genome shotgun (WGS) entry which is preliminary data.</text>
</comment>
<evidence type="ECO:0000256" key="1">
    <source>
        <dbReference type="ARBA" id="ARBA00022723"/>
    </source>
</evidence>
<dbReference type="PANTHER" id="PTHR46112:SF3">
    <property type="entry name" value="AMINOPEPTIDASE YPDF"/>
    <property type="match status" value="1"/>
</dbReference>
<dbReference type="AlphaFoldDB" id="A0A9D2QE72"/>
<dbReference type="Gene3D" id="3.40.350.10">
    <property type="entry name" value="Creatinase/prolidase N-terminal domain"/>
    <property type="match status" value="1"/>
</dbReference>
<dbReference type="SUPFAM" id="SSF55920">
    <property type="entry name" value="Creatinase/aminopeptidase"/>
    <property type="match status" value="1"/>
</dbReference>
<dbReference type="GO" id="GO:0008235">
    <property type="term" value="F:metalloexopeptidase activity"/>
    <property type="evidence" value="ECO:0007669"/>
    <property type="project" value="UniProtKB-ARBA"/>
</dbReference>
<sequence>MTDSHSTNNVPTKARRASVAAAIAAAGHDHLLVTDLKNVRYLTGFSGSNAALLVPAEPDAEATLVTDGRYDTQVRQETAGDPGIGVRITRDLVGELLEVAGADATVAVEPGMTVAQARAIGEPPVLDRAVEDARLVKGADEIAALRAAGELADTVFTEFIEAGGIREGITEIAAAADLEHRLRVAGADGLSFDTILASGVNGAKPHAGVSRDIIVPGLVTLDFGVWLDGYASDQTRTVCVGEPDALSVELYDLVHRSFTAGTEAVRPGAGLFSVDKVCRDIIAEAGYGEYFVHSTGHGVGLDVHEAPYAASRTPEDKTLAEGMTLTVEPGVYLPGRTGLRIENTYVVTADGAETLNPSSTELRIV</sequence>
<evidence type="ECO:0000313" key="5">
    <source>
        <dbReference type="Proteomes" id="UP000823858"/>
    </source>
</evidence>
<name>A0A9D2QE72_9CORY</name>